<reference evidence="2 3" key="1">
    <citation type="journal article" date="2017" name="Int. J. Parasitol.">
        <title>The genome of the protozoan parasite Cystoisospora suis and a reverse vaccinology approach to identify vaccine candidates.</title>
        <authorList>
            <person name="Palmieri N."/>
            <person name="Shrestha A."/>
            <person name="Ruttkowski B."/>
            <person name="Beck T."/>
            <person name="Vogl C."/>
            <person name="Tomley F."/>
            <person name="Blake D.P."/>
            <person name="Joachim A."/>
        </authorList>
    </citation>
    <scope>NUCLEOTIDE SEQUENCE [LARGE SCALE GENOMIC DNA]</scope>
    <source>
        <strain evidence="2 3">Wien I</strain>
    </source>
</reference>
<feature type="compositionally biased region" description="Low complexity" evidence="1">
    <location>
        <begin position="278"/>
        <end position="326"/>
    </location>
</feature>
<evidence type="ECO:0000313" key="2">
    <source>
        <dbReference type="EMBL" id="PHJ20610.1"/>
    </source>
</evidence>
<comment type="caution">
    <text evidence="2">The sequence shown here is derived from an EMBL/GenBank/DDBJ whole genome shotgun (WGS) entry which is preliminary data.</text>
</comment>
<dbReference type="GeneID" id="94428947"/>
<protein>
    <submittedName>
        <fullName evidence="2">Arabinogalactan protein</fullName>
    </submittedName>
</protein>
<dbReference type="EMBL" id="MIGC01002674">
    <property type="protein sequence ID" value="PHJ20610.1"/>
    <property type="molecule type" value="Genomic_DNA"/>
</dbReference>
<feature type="region of interest" description="Disordered" evidence="1">
    <location>
        <begin position="171"/>
        <end position="360"/>
    </location>
</feature>
<name>A0A2C6KJC8_9APIC</name>
<dbReference type="GO" id="GO:0031490">
    <property type="term" value="F:chromatin DNA binding"/>
    <property type="evidence" value="ECO:0007669"/>
    <property type="project" value="TreeGrafter"/>
</dbReference>
<dbReference type="GO" id="GO:0003713">
    <property type="term" value="F:transcription coactivator activity"/>
    <property type="evidence" value="ECO:0007669"/>
    <property type="project" value="InterPro"/>
</dbReference>
<evidence type="ECO:0000313" key="3">
    <source>
        <dbReference type="Proteomes" id="UP000221165"/>
    </source>
</evidence>
<feature type="compositionally biased region" description="Pro residues" evidence="1">
    <location>
        <begin position="211"/>
        <end position="230"/>
    </location>
</feature>
<evidence type="ECO:0000256" key="1">
    <source>
        <dbReference type="SAM" id="MobiDB-lite"/>
    </source>
</evidence>
<gene>
    <name evidence="2" type="ORF">CSUI_005564</name>
</gene>
<sequence length="360" mass="37975">MAVNPVLAQDASTKETFPLPLPGEVFFLKRGHIDFKLTGPTNLKASGGEFFLSSRRIVFVRKGDVSKHKDFSSFELPLHLVTEPKFEQPIFGANYMRGKVQPLESSENPISGTSKWSLTFNAGGCGTFLNVFYKLWQYAVKHQPPSPDLVQQLHLGASAAFVDPNDPSTIYVTQPVPASPPPAPAAPTGIPAAYQQAPPPGAYPPLGGGYAPPPQGAYPPPQGAYPPPQGAYPSQGAYPPPQGAYPPPQGAYPPQPFYYPPPGAPYPPPQPGSPSPPQQGGVQYPPPSGGQSQGQSGQQPQGQSGQQPQQQPYPPQAAGYPPAGAYPYPPPAGAYPAYPPPMQAPRSEQAQGSTPQQGSS</sequence>
<organism evidence="2 3">
    <name type="scientific">Cystoisospora suis</name>
    <dbReference type="NCBI Taxonomy" id="483139"/>
    <lineage>
        <taxon>Eukaryota</taxon>
        <taxon>Sar</taxon>
        <taxon>Alveolata</taxon>
        <taxon>Apicomplexa</taxon>
        <taxon>Conoidasida</taxon>
        <taxon>Coccidia</taxon>
        <taxon>Eucoccidiorida</taxon>
        <taxon>Eimeriorina</taxon>
        <taxon>Sarcocystidae</taxon>
        <taxon>Cystoisospora</taxon>
    </lineage>
</organism>
<feature type="compositionally biased region" description="Low complexity" evidence="1">
    <location>
        <begin position="186"/>
        <end position="196"/>
    </location>
</feature>
<dbReference type="VEuPathDB" id="ToxoDB:CSUI_005564"/>
<proteinExistence type="predicted"/>
<dbReference type="PANTHER" id="PTHR31606">
    <property type="entry name" value="WW DOMAIN BINDING PROTEIN 2, ISOFORM E"/>
    <property type="match status" value="1"/>
</dbReference>
<dbReference type="PANTHER" id="PTHR31606:SF1">
    <property type="entry name" value="WW DOMAIN BINDING PROTEIN 2, ISOFORM E"/>
    <property type="match status" value="1"/>
</dbReference>
<dbReference type="RefSeq" id="XP_067922297.1">
    <property type="nucleotide sequence ID" value="XM_068065736.1"/>
</dbReference>
<accession>A0A2C6KJC8</accession>
<feature type="compositionally biased region" description="Polar residues" evidence="1">
    <location>
        <begin position="346"/>
        <end position="360"/>
    </location>
</feature>
<dbReference type="CDD" id="cd13214">
    <property type="entry name" value="PH-GRAM_WBP2"/>
    <property type="match status" value="1"/>
</dbReference>
<dbReference type="OrthoDB" id="1259151at2759"/>
<dbReference type="InterPro" id="IPR044852">
    <property type="entry name" value="WBP2-like"/>
</dbReference>
<dbReference type="SUPFAM" id="SSF50729">
    <property type="entry name" value="PH domain-like"/>
    <property type="match status" value="1"/>
</dbReference>
<dbReference type="GO" id="GO:0005634">
    <property type="term" value="C:nucleus"/>
    <property type="evidence" value="ECO:0007669"/>
    <property type="project" value="TreeGrafter"/>
</dbReference>
<keyword evidence="3" id="KW-1185">Reference proteome</keyword>
<feature type="compositionally biased region" description="Pro residues" evidence="1">
    <location>
        <begin position="327"/>
        <end position="343"/>
    </location>
</feature>
<dbReference type="AlphaFoldDB" id="A0A2C6KJC8"/>
<feature type="compositionally biased region" description="Pro residues" evidence="1">
    <location>
        <begin position="238"/>
        <end position="277"/>
    </location>
</feature>
<dbReference type="Proteomes" id="UP000221165">
    <property type="component" value="Unassembled WGS sequence"/>
</dbReference>